<protein>
    <submittedName>
        <fullName evidence="3">Uncharacterized protein C2orf54 homolog</fullName>
    </submittedName>
</protein>
<sequence length="479" mass="52128">MESEKHACSGPGAEGSCLQGLPREEVSSPSWRYRAETRSLGLQLLERLVSTQKYSPCCRSLSGVPLCSGSCCPTWGSAASLAPSRRLRSRLRAVLKGCPSAWNAARNAMAVQVSLWHHYLRALRSRAAPRARDYQQAENVLLTVLERARALDPRFLVDYSRDLGAFQFALRSSDGPLDMEVPLRVAAEALLVEEQGAAETGDGPVTCRLGVPRGGVGLEPWTTDDVFDPCSDGSAQCSGHIVPSKVLRVLKDLLVAAIVHCKHHGLITPGSLTVGSLREEELGLSLLVSGGWRTIRFHVVPVVPSRRPAPALDRAQLTPGFPEGSLKRIMGQGVALVPASPQLWRVSTDYLLARLLSALGTLPGHRLDSLSILDRINHESWCDGGRSPGLTFSHLQFASQPEASLRIHVTHLGRSPPPRLGSGVKALLQLPANDPAYWATAYFDVLLDKFQVFHIQDEDRVSAMQSIFQKTRTLGREGC</sequence>
<evidence type="ECO:0000313" key="3">
    <source>
        <dbReference type="RefSeq" id="XP_011374587.2"/>
    </source>
</evidence>
<reference evidence="3" key="1">
    <citation type="submission" date="2025-08" db="UniProtKB">
        <authorList>
            <consortium name="RefSeq"/>
        </authorList>
    </citation>
    <scope>IDENTIFICATION</scope>
    <source>
        <tissue evidence="3">Kidney</tissue>
    </source>
</reference>
<evidence type="ECO:0000256" key="1">
    <source>
        <dbReference type="SAM" id="MobiDB-lite"/>
    </source>
</evidence>
<accession>A0A6P3R521</accession>
<keyword evidence="2" id="KW-1185">Reference proteome</keyword>
<dbReference type="SMART" id="SM01265">
    <property type="entry name" value="Mab-21"/>
    <property type="match status" value="1"/>
</dbReference>
<dbReference type="GeneID" id="105302974"/>
<gene>
    <name evidence="3" type="primary">CUNH2orf54</name>
</gene>
<dbReference type="AlphaFoldDB" id="A0A6P3R521"/>
<evidence type="ECO:0000313" key="2">
    <source>
        <dbReference type="Proteomes" id="UP000515202"/>
    </source>
</evidence>
<dbReference type="OrthoDB" id="9922809at2759"/>
<dbReference type="CTD" id="79919"/>
<dbReference type="KEGG" id="pvp:105302974"/>
<feature type="region of interest" description="Disordered" evidence="1">
    <location>
        <begin position="1"/>
        <end position="21"/>
    </location>
</feature>
<dbReference type="PANTHER" id="PTHR10656:SF7">
    <property type="entry name" value="PROTEIN MAB-21-LIKE 4"/>
    <property type="match status" value="1"/>
</dbReference>
<dbReference type="Proteomes" id="UP000515202">
    <property type="component" value="Unplaced"/>
</dbReference>
<dbReference type="PANTHER" id="PTHR10656">
    <property type="entry name" value="CELL FATE DETERMINING PROTEIN MAB21-RELATED"/>
    <property type="match status" value="1"/>
</dbReference>
<proteinExistence type="predicted"/>
<dbReference type="RefSeq" id="XP_011374587.2">
    <property type="nucleotide sequence ID" value="XM_011376285.2"/>
</dbReference>
<dbReference type="InterPro" id="IPR024810">
    <property type="entry name" value="MAB21L/cGLR"/>
</dbReference>
<organism evidence="2 3">
    <name type="scientific">Pteropus vampyrus</name>
    <name type="common">Large flying fox</name>
    <dbReference type="NCBI Taxonomy" id="132908"/>
    <lineage>
        <taxon>Eukaryota</taxon>
        <taxon>Metazoa</taxon>
        <taxon>Chordata</taxon>
        <taxon>Craniata</taxon>
        <taxon>Vertebrata</taxon>
        <taxon>Euteleostomi</taxon>
        <taxon>Mammalia</taxon>
        <taxon>Eutheria</taxon>
        <taxon>Laurasiatheria</taxon>
        <taxon>Chiroptera</taxon>
        <taxon>Yinpterochiroptera</taxon>
        <taxon>Pteropodoidea</taxon>
        <taxon>Pteropodidae</taxon>
        <taxon>Pteropodinae</taxon>
        <taxon>Pteropus</taxon>
    </lineage>
</organism>
<name>A0A6P3R521_PTEVA</name>